<evidence type="ECO:0000313" key="11">
    <source>
        <dbReference type="Proteomes" id="UP000182427"/>
    </source>
</evidence>
<dbReference type="OrthoDB" id="99713at2"/>
<protein>
    <submittedName>
        <fullName evidence="10">Duplicated orphan permease</fullName>
    </submittedName>
</protein>
<reference evidence="10 11" key="1">
    <citation type="submission" date="2016-10" db="EMBL/GenBank/DDBJ databases">
        <authorList>
            <person name="de Groot N.N."/>
        </authorList>
    </citation>
    <scope>NUCLEOTIDE SEQUENCE [LARGE SCALE GENOMIC DNA]</scope>
    <source>
        <strain evidence="10 11">GAS232</strain>
    </source>
</reference>
<evidence type="ECO:0000256" key="6">
    <source>
        <dbReference type="ARBA" id="ARBA00038076"/>
    </source>
</evidence>
<feature type="transmembrane region" description="Helical" evidence="7">
    <location>
        <begin position="747"/>
        <end position="774"/>
    </location>
</feature>
<dbReference type="InterPro" id="IPR017800">
    <property type="entry name" value="ADOP"/>
</dbReference>
<dbReference type="PANTHER" id="PTHR30572">
    <property type="entry name" value="MEMBRANE COMPONENT OF TRANSPORTER-RELATED"/>
    <property type="match status" value="1"/>
</dbReference>
<dbReference type="GO" id="GO:0022857">
    <property type="term" value="F:transmembrane transporter activity"/>
    <property type="evidence" value="ECO:0007669"/>
    <property type="project" value="TreeGrafter"/>
</dbReference>
<organism evidence="10 11">
    <name type="scientific">Terriglobus roseus</name>
    <dbReference type="NCBI Taxonomy" id="392734"/>
    <lineage>
        <taxon>Bacteria</taxon>
        <taxon>Pseudomonadati</taxon>
        <taxon>Acidobacteriota</taxon>
        <taxon>Terriglobia</taxon>
        <taxon>Terriglobales</taxon>
        <taxon>Acidobacteriaceae</taxon>
        <taxon>Terriglobus</taxon>
    </lineage>
</organism>
<proteinExistence type="inferred from homology"/>
<dbReference type="InterPro" id="IPR047928">
    <property type="entry name" value="Perm_prefix_1"/>
</dbReference>
<evidence type="ECO:0000259" key="9">
    <source>
        <dbReference type="Pfam" id="PF12704"/>
    </source>
</evidence>
<sequence length="874" mass="96435">MGWLSQLFSRRRRYNDLSVSVQEHLEEKIDELMEEGMSRKDAEHAARKQFGNVLLTEQRGREAWQWQSVELFFADIRYAARQLWKSRGITVVVVLMLALGIGAATAVFSVAYGVLVNPFPYRDVKELATPRLCSPEDTRCFWDDYTPSEFLEIQQKTDIFQGVTASTVGNVTLTGDGEAQQIRGNYITANTFDVLGVQPMLGRSPNDADVSADHEEVAVLSNRYWLSHFGGSQAVVGKVITVDGHARTVIGVMPPRFLWRGADVYLPVAITPVQEIEGHSRLTLVGRVRPGVTDVQAAGELQPLFNDFVKQDPHRHPKNLRIGGLMPFAEMFQSGLAGTLYLLLGAVLVLLLIACVNVSSLLLARAVRREHEFVLRAAIGASRLRLFRQVIVESLLLMAISVPMAILFAYGGLNAMLHLVPEGTIPDEALIALNVPVLLVSIGMAVFSVLVFGVSPAWHSANPRLAAALTSVRSTGSHAHRRLLNGFVVAEIALSLALMTLAGLMMRSMISVEKVPVLFQPEHTLMMRVPLSPQRYPKDEDKIRFFSELQKQIQNVPGVKAVTLDAELPFLWGYGSRIQLGSQPFQRNDYSNLHMVTPEYLAMSGLRMMEGHFIDEREISVHAHDAVVTQDFVTHYFPAGNAVGQTFKMVDASRADKELTENTFTIVGIIQNLPIHPGYRENYPHMFIPYTVAPVMDTLVIATNLPAENLLQPVRKVVAAMDKDQPVTDAMALRQLLERYGYAGPRFALMLFGTFAASALLLCLIGIYGVFSFATSRRTQEIGVRMALGADRGDVIWMVLRQACGLAALGIAVGLPLAFVAAGFAKSQLFQTSQYDPVTFALVMCTLPLLAVVGTWLPARRAAAVDPMVALRTE</sequence>
<evidence type="ECO:0000256" key="2">
    <source>
        <dbReference type="ARBA" id="ARBA00022475"/>
    </source>
</evidence>
<dbReference type="EMBL" id="LT629690">
    <property type="protein sequence ID" value="SDF42594.1"/>
    <property type="molecule type" value="Genomic_DNA"/>
</dbReference>
<evidence type="ECO:0000256" key="4">
    <source>
        <dbReference type="ARBA" id="ARBA00022989"/>
    </source>
</evidence>
<dbReference type="NCBIfam" id="TIGR03434">
    <property type="entry name" value="ADOP"/>
    <property type="match status" value="1"/>
</dbReference>
<dbReference type="Proteomes" id="UP000182427">
    <property type="component" value="Chromosome I"/>
</dbReference>
<feature type="domain" description="ABC3 transporter permease C-terminal" evidence="8">
    <location>
        <begin position="346"/>
        <end position="461"/>
    </location>
</feature>
<feature type="transmembrane region" description="Helical" evidence="7">
    <location>
        <begin position="839"/>
        <end position="859"/>
    </location>
</feature>
<dbReference type="Pfam" id="PF12704">
    <property type="entry name" value="MacB_PCD"/>
    <property type="match status" value="2"/>
</dbReference>
<comment type="subcellular location">
    <subcellularLocation>
        <location evidence="1">Cell membrane</location>
        <topology evidence="1">Multi-pass membrane protein</topology>
    </subcellularLocation>
</comment>
<accession>A0A1G7KZU4</accession>
<comment type="similarity">
    <text evidence="6">Belongs to the ABC-4 integral membrane protein family.</text>
</comment>
<keyword evidence="2" id="KW-1003">Cell membrane</keyword>
<feature type="transmembrane region" description="Helical" evidence="7">
    <location>
        <begin position="340"/>
        <end position="365"/>
    </location>
</feature>
<evidence type="ECO:0000256" key="7">
    <source>
        <dbReference type="SAM" id="Phobius"/>
    </source>
</evidence>
<evidence type="ECO:0000259" key="8">
    <source>
        <dbReference type="Pfam" id="PF02687"/>
    </source>
</evidence>
<evidence type="ECO:0000256" key="3">
    <source>
        <dbReference type="ARBA" id="ARBA00022692"/>
    </source>
</evidence>
<evidence type="ECO:0000313" key="10">
    <source>
        <dbReference type="EMBL" id="SDF42594.1"/>
    </source>
</evidence>
<dbReference type="RefSeq" id="WP_083345320.1">
    <property type="nucleotide sequence ID" value="NZ_LT629690.1"/>
</dbReference>
<dbReference type="NCBIfam" id="NF038403">
    <property type="entry name" value="perm_prefix_1"/>
    <property type="match status" value="1"/>
</dbReference>
<feature type="domain" description="ABC3 transporter permease C-terminal" evidence="8">
    <location>
        <begin position="754"/>
        <end position="865"/>
    </location>
</feature>
<keyword evidence="4 7" id="KW-1133">Transmembrane helix</keyword>
<feature type="domain" description="MacB-like periplasmic core" evidence="9">
    <location>
        <begin position="549"/>
        <end position="693"/>
    </location>
</feature>
<gene>
    <name evidence="10" type="ORF">SAMN05444167_2372</name>
</gene>
<dbReference type="InterPro" id="IPR025857">
    <property type="entry name" value="MacB_PCD"/>
</dbReference>
<dbReference type="PANTHER" id="PTHR30572:SF4">
    <property type="entry name" value="ABC TRANSPORTER PERMEASE YTRF"/>
    <property type="match status" value="1"/>
</dbReference>
<feature type="transmembrane region" description="Helical" evidence="7">
    <location>
        <begin position="483"/>
        <end position="506"/>
    </location>
</feature>
<evidence type="ECO:0000256" key="1">
    <source>
        <dbReference type="ARBA" id="ARBA00004651"/>
    </source>
</evidence>
<dbReference type="Pfam" id="PF02687">
    <property type="entry name" value="FtsX"/>
    <property type="match status" value="2"/>
</dbReference>
<keyword evidence="3 7" id="KW-0812">Transmembrane</keyword>
<feature type="transmembrane region" description="Helical" evidence="7">
    <location>
        <begin position="795"/>
        <end position="819"/>
    </location>
</feature>
<feature type="transmembrane region" description="Helical" evidence="7">
    <location>
        <begin position="91"/>
        <end position="115"/>
    </location>
</feature>
<feature type="domain" description="MacB-like periplasmic core" evidence="9">
    <location>
        <begin position="90"/>
        <end position="303"/>
    </location>
</feature>
<keyword evidence="11" id="KW-1185">Reference proteome</keyword>
<dbReference type="InterPro" id="IPR050250">
    <property type="entry name" value="Macrolide_Exporter_MacB"/>
</dbReference>
<dbReference type="GO" id="GO:0005886">
    <property type="term" value="C:plasma membrane"/>
    <property type="evidence" value="ECO:0007669"/>
    <property type="project" value="UniProtKB-SubCell"/>
</dbReference>
<keyword evidence="5 7" id="KW-0472">Membrane</keyword>
<feature type="transmembrane region" description="Helical" evidence="7">
    <location>
        <begin position="386"/>
        <end position="410"/>
    </location>
</feature>
<feature type="transmembrane region" description="Helical" evidence="7">
    <location>
        <begin position="430"/>
        <end position="454"/>
    </location>
</feature>
<dbReference type="InterPro" id="IPR003838">
    <property type="entry name" value="ABC3_permease_C"/>
</dbReference>
<name>A0A1G7KZU4_9BACT</name>
<dbReference type="AlphaFoldDB" id="A0A1G7KZU4"/>
<evidence type="ECO:0000256" key="5">
    <source>
        <dbReference type="ARBA" id="ARBA00023136"/>
    </source>
</evidence>